<feature type="domain" description="Enoyl reductase (ER)" evidence="4">
    <location>
        <begin position="10"/>
        <end position="337"/>
    </location>
</feature>
<keyword evidence="6" id="KW-1185">Reference proteome</keyword>
<dbReference type="InterPro" id="IPR036291">
    <property type="entry name" value="NAD(P)-bd_dom_sf"/>
</dbReference>
<dbReference type="RefSeq" id="WP_345718611.1">
    <property type="nucleotide sequence ID" value="NZ_BAAAZO010000002.1"/>
</dbReference>
<organism evidence="5 6">
    <name type="scientific">Kineosporia mesophila</name>
    <dbReference type="NCBI Taxonomy" id="566012"/>
    <lineage>
        <taxon>Bacteria</taxon>
        <taxon>Bacillati</taxon>
        <taxon>Actinomycetota</taxon>
        <taxon>Actinomycetes</taxon>
        <taxon>Kineosporiales</taxon>
        <taxon>Kineosporiaceae</taxon>
        <taxon>Kineosporia</taxon>
    </lineage>
</organism>
<proteinExistence type="predicted"/>
<dbReference type="PANTHER" id="PTHR48106">
    <property type="entry name" value="QUINONE OXIDOREDUCTASE PIG3-RELATED"/>
    <property type="match status" value="1"/>
</dbReference>
<keyword evidence="1" id="KW-0521">NADP</keyword>
<sequence>MKAIVYTDTGDANVLSLVERDRPEPGPGEVRVRVAVSGVNPTDWKSRAGASTRRRVSVESVPHQDGSGTVDAVGAGVTSVAVGDRVWIYLAAPDNGLTGTAQEYTVQPEHRVVKLPEGVSLDVGASLGVPAMTAHRALTVIEGGPTRLSPGALTGRTVLVAGGAGAVGHAAIQLGVWAGATVITTVSGPEKAVLARAAGAGHVINYRTDDVVARVREIAPEGVDVVVEVSPSRNWDIDLAVIRPRGTVAVYANDGGNDLTLNIGAGMGPNVRLQFMLLYTVGDEVMSAAAQDISAALADGALPVGQEHGLPLVRFGLEDMAAAHDAVQGGTVGKVLVDVVTG</sequence>
<dbReference type="EMBL" id="BAAAZO010000002">
    <property type="protein sequence ID" value="GAA3599877.1"/>
    <property type="molecule type" value="Genomic_DNA"/>
</dbReference>
<dbReference type="InterPro" id="IPR020843">
    <property type="entry name" value="ER"/>
</dbReference>
<dbReference type="PANTHER" id="PTHR48106:SF13">
    <property type="entry name" value="QUINONE OXIDOREDUCTASE-RELATED"/>
    <property type="match status" value="1"/>
</dbReference>
<evidence type="ECO:0000259" key="4">
    <source>
        <dbReference type="SMART" id="SM00829"/>
    </source>
</evidence>
<reference evidence="6" key="1">
    <citation type="journal article" date="2019" name="Int. J. Syst. Evol. Microbiol.">
        <title>The Global Catalogue of Microorganisms (GCM) 10K type strain sequencing project: providing services to taxonomists for standard genome sequencing and annotation.</title>
        <authorList>
            <consortium name="The Broad Institute Genomics Platform"/>
            <consortium name="The Broad Institute Genome Sequencing Center for Infectious Disease"/>
            <person name="Wu L."/>
            <person name="Ma J."/>
        </authorList>
    </citation>
    <scope>NUCLEOTIDE SEQUENCE [LARGE SCALE GENOMIC DNA]</scope>
    <source>
        <strain evidence="6">JCM 16902</strain>
    </source>
</reference>
<dbReference type="Gene3D" id="3.90.180.10">
    <property type="entry name" value="Medium-chain alcohol dehydrogenases, catalytic domain"/>
    <property type="match status" value="1"/>
</dbReference>
<dbReference type="SUPFAM" id="SSF50129">
    <property type="entry name" value="GroES-like"/>
    <property type="match status" value="1"/>
</dbReference>
<comment type="caution">
    <text evidence="5">The sequence shown here is derived from an EMBL/GenBank/DDBJ whole genome shotgun (WGS) entry which is preliminary data.</text>
</comment>
<keyword evidence="2" id="KW-0560">Oxidoreductase</keyword>
<evidence type="ECO:0000256" key="1">
    <source>
        <dbReference type="ARBA" id="ARBA00022857"/>
    </source>
</evidence>
<dbReference type="Pfam" id="PF00107">
    <property type="entry name" value="ADH_zinc_N"/>
    <property type="match status" value="1"/>
</dbReference>
<evidence type="ECO:0000256" key="3">
    <source>
        <dbReference type="SAM" id="MobiDB-lite"/>
    </source>
</evidence>
<dbReference type="Proteomes" id="UP001501074">
    <property type="component" value="Unassembled WGS sequence"/>
</dbReference>
<evidence type="ECO:0000313" key="5">
    <source>
        <dbReference type="EMBL" id="GAA3599877.1"/>
    </source>
</evidence>
<dbReference type="SUPFAM" id="SSF51735">
    <property type="entry name" value="NAD(P)-binding Rossmann-fold domains"/>
    <property type="match status" value="1"/>
</dbReference>
<dbReference type="SMART" id="SM00829">
    <property type="entry name" value="PKS_ER"/>
    <property type="match status" value="1"/>
</dbReference>
<name>A0ABP6Z6G0_9ACTN</name>
<dbReference type="InterPro" id="IPR013154">
    <property type="entry name" value="ADH-like_N"/>
</dbReference>
<evidence type="ECO:0000256" key="2">
    <source>
        <dbReference type="ARBA" id="ARBA00023002"/>
    </source>
</evidence>
<protein>
    <submittedName>
        <fullName evidence="5">NADPH:quinone reductase</fullName>
    </submittedName>
</protein>
<accession>A0ABP6Z6G0</accession>
<dbReference type="InterPro" id="IPR013149">
    <property type="entry name" value="ADH-like_C"/>
</dbReference>
<dbReference type="InterPro" id="IPR011032">
    <property type="entry name" value="GroES-like_sf"/>
</dbReference>
<gene>
    <name evidence="5" type="ORF">GCM10022223_14200</name>
</gene>
<evidence type="ECO:0000313" key="6">
    <source>
        <dbReference type="Proteomes" id="UP001501074"/>
    </source>
</evidence>
<dbReference type="Pfam" id="PF08240">
    <property type="entry name" value="ADH_N"/>
    <property type="match status" value="1"/>
</dbReference>
<dbReference type="CDD" id="cd08253">
    <property type="entry name" value="zeta_crystallin"/>
    <property type="match status" value="1"/>
</dbReference>
<dbReference type="Gene3D" id="3.40.50.720">
    <property type="entry name" value="NAD(P)-binding Rossmann-like Domain"/>
    <property type="match status" value="1"/>
</dbReference>
<feature type="region of interest" description="Disordered" evidence="3">
    <location>
        <begin position="43"/>
        <end position="69"/>
    </location>
</feature>